<dbReference type="AlphaFoldDB" id="A0A645DJA5"/>
<reference evidence="1" key="1">
    <citation type="submission" date="2019-08" db="EMBL/GenBank/DDBJ databases">
        <authorList>
            <person name="Kucharzyk K."/>
            <person name="Murdoch R.W."/>
            <person name="Higgins S."/>
            <person name="Loffler F."/>
        </authorList>
    </citation>
    <scope>NUCLEOTIDE SEQUENCE</scope>
</reference>
<name>A0A645DJA5_9ZZZZ</name>
<evidence type="ECO:0000313" key="1">
    <source>
        <dbReference type="EMBL" id="MPM89534.1"/>
    </source>
</evidence>
<organism evidence="1">
    <name type="scientific">bioreactor metagenome</name>
    <dbReference type="NCBI Taxonomy" id="1076179"/>
    <lineage>
        <taxon>unclassified sequences</taxon>
        <taxon>metagenomes</taxon>
        <taxon>ecological metagenomes</taxon>
    </lineage>
</organism>
<proteinExistence type="predicted"/>
<accession>A0A645DJA5</accession>
<sequence>MSIVELEGYVFTERLFRFYQPELSCLEDRFNVFLEKRSRFVKHRFSVIIPLRPTQPVSGPGKSRDNLLFPVKNRSSAAVIKMEVGKYNIGYFVRRIADFSDFCPQVFQIVRLVELQLVQLLVASPTIYQYFMSVGFNEEASHCHQAHVVVVAWIPFVPVFFGYGPKHGTAICPEITCLNYVEICHFRSTFVQK</sequence>
<gene>
    <name evidence="1" type="ORF">SDC9_136643</name>
</gene>
<protein>
    <submittedName>
        <fullName evidence="1">Uncharacterized protein</fullName>
    </submittedName>
</protein>
<comment type="caution">
    <text evidence="1">The sequence shown here is derived from an EMBL/GenBank/DDBJ whole genome shotgun (WGS) entry which is preliminary data.</text>
</comment>
<dbReference type="EMBL" id="VSSQ01036941">
    <property type="protein sequence ID" value="MPM89534.1"/>
    <property type="molecule type" value="Genomic_DNA"/>
</dbReference>